<reference evidence="4" key="1">
    <citation type="submission" date="2020-05" db="EMBL/GenBank/DDBJ databases">
        <title>Phylogenomic resolution of chytrid fungi.</title>
        <authorList>
            <person name="Stajich J.E."/>
            <person name="Amses K."/>
            <person name="Simmons R."/>
            <person name="Seto K."/>
            <person name="Myers J."/>
            <person name="Bonds A."/>
            <person name="Quandt C.A."/>
            <person name="Barry K."/>
            <person name="Liu P."/>
            <person name="Grigoriev I."/>
            <person name="Longcore J.E."/>
            <person name="James T.Y."/>
        </authorList>
    </citation>
    <scope>NUCLEOTIDE SEQUENCE</scope>
    <source>
        <strain evidence="4">JEL0476</strain>
    </source>
</reference>
<keyword evidence="3" id="KW-0812">Transmembrane</keyword>
<keyword evidence="1" id="KW-0175">Coiled coil</keyword>
<comment type="caution">
    <text evidence="4">The sequence shown here is derived from an EMBL/GenBank/DDBJ whole genome shotgun (WGS) entry which is preliminary data.</text>
</comment>
<dbReference type="AlphaFoldDB" id="A0AAD5U3W7"/>
<evidence type="ECO:0000256" key="3">
    <source>
        <dbReference type="SAM" id="Phobius"/>
    </source>
</evidence>
<dbReference type="EMBL" id="JADGJW010000123">
    <property type="protein sequence ID" value="KAJ3223619.1"/>
    <property type="molecule type" value="Genomic_DNA"/>
</dbReference>
<evidence type="ECO:0000256" key="2">
    <source>
        <dbReference type="SAM" id="MobiDB-lite"/>
    </source>
</evidence>
<evidence type="ECO:0000313" key="4">
    <source>
        <dbReference type="EMBL" id="KAJ3223619.1"/>
    </source>
</evidence>
<organism evidence="4 5">
    <name type="scientific">Clydaea vesicula</name>
    <dbReference type="NCBI Taxonomy" id="447962"/>
    <lineage>
        <taxon>Eukaryota</taxon>
        <taxon>Fungi</taxon>
        <taxon>Fungi incertae sedis</taxon>
        <taxon>Chytridiomycota</taxon>
        <taxon>Chytridiomycota incertae sedis</taxon>
        <taxon>Chytridiomycetes</taxon>
        <taxon>Lobulomycetales</taxon>
        <taxon>Lobulomycetaceae</taxon>
        <taxon>Clydaea</taxon>
    </lineage>
</organism>
<keyword evidence="3" id="KW-1133">Transmembrane helix</keyword>
<proteinExistence type="predicted"/>
<feature type="coiled-coil region" evidence="1">
    <location>
        <begin position="170"/>
        <end position="225"/>
    </location>
</feature>
<accession>A0AAD5U3W7</accession>
<feature type="transmembrane region" description="Helical" evidence="3">
    <location>
        <begin position="526"/>
        <end position="547"/>
    </location>
</feature>
<protein>
    <submittedName>
        <fullName evidence="4">Uncharacterized protein</fullName>
    </submittedName>
</protein>
<sequence>MQRGESIQRNVEDIYGEENSENNSEVSTASILHQNNLNSLSTKLHNTEIAPVSVESNGSNQDNTLDSENAYNQDTYKEAGVDNFDNSCTQTIPKVLPVEHNFAYNNDIKDVESTVIPQNFTNYNGTSTILSTSPAVFTVPTQSSNSQHGSTSSLDLNLQQVFVKYNVGSAQELKELQKKVEENHQSLKAENEAFYKIKMHSIKELDELEEKNRLAEFEIERKRKESKKIIAELQAGNQKLQIAKKKIGHMKAKSGRIFTNVDKDQEELNRREPGHLKLKSTFENSLSKKTKLEADIHNMTEQIKQLSEKNNHDSVIVASKTAETVENKKKLMNLIASIDETMGVSLNNLSELLNTCIAEQHALDMLNSFEQENLQSSGDGGSLGGGLGFSVVIDRSFHHFHFNTKASPSKNDSIVLTSDVTLGLVKTAFLFIIPNQSRANDWWGVKNVADKSENGEIELHNENPSNELRRVAKDDFSSLHPSESVQFLNDLDFLDTYFYFSPESAYKILDDMGETGRNLYLTGFEALDLIFPLIYTTFLISCLHLLFNGSSTFSIMYPVKLDFMAKMASFFNLAKWTLIAFFTLLIPAKFVLNRLTVVTVITSTKKPRSKTLDINSNKNFLATRSTRSNTLPTNTQKKSKKVD</sequence>
<evidence type="ECO:0000313" key="5">
    <source>
        <dbReference type="Proteomes" id="UP001211065"/>
    </source>
</evidence>
<feature type="transmembrane region" description="Helical" evidence="3">
    <location>
        <begin position="567"/>
        <end position="586"/>
    </location>
</feature>
<dbReference type="Proteomes" id="UP001211065">
    <property type="component" value="Unassembled WGS sequence"/>
</dbReference>
<gene>
    <name evidence="4" type="ORF">HK099_000911</name>
</gene>
<feature type="region of interest" description="Disordered" evidence="2">
    <location>
        <begin position="1"/>
        <end position="27"/>
    </location>
</feature>
<keyword evidence="5" id="KW-1185">Reference proteome</keyword>
<name>A0AAD5U3W7_9FUNG</name>
<keyword evidence="3" id="KW-0472">Membrane</keyword>
<evidence type="ECO:0000256" key="1">
    <source>
        <dbReference type="SAM" id="Coils"/>
    </source>
</evidence>